<name>A0ABS4QD30_9NOCA</name>
<keyword evidence="3" id="KW-1185">Reference proteome</keyword>
<dbReference type="SUPFAM" id="SSF47413">
    <property type="entry name" value="lambda repressor-like DNA-binding domains"/>
    <property type="match status" value="1"/>
</dbReference>
<proteinExistence type="predicted"/>
<gene>
    <name evidence="2" type="ORF">BJ987_002496</name>
</gene>
<dbReference type="Pfam" id="PF13560">
    <property type="entry name" value="HTH_31"/>
    <property type="match status" value="1"/>
</dbReference>
<evidence type="ECO:0000313" key="2">
    <source>
        <dbReference type="EMBL" id="MBP2189595.1"/>
    </source>
</evidence>
<evidence type="ECO:0000313" key="3">
    <source>
        <dbReference type="Proteomes" id="UP001519325"/>
    </source>
</evidence>
<dbReference type="PROSITE" id="PS50943">
    <property type="entry name" value="HTH_CROC1"/>
    <property type="match status" value="1"/>
</dbReference>
<feature type="domain" description="HTH cro/C1-type" evidence="1">
    <location>
        <begin position="6"/>
        <end position="48"/>
    </location>
</feature>
<evidence type="ECO:0000259" key="1">
    <source>
        <dbReference type="PROSITE" id="PS50943"/>
    </source>
</evidence>
<dbReference type="InterPro" id="IPR010982">
    <property type="entry name" value="Lambda_DNA-bd_dom_sf"/>
</dbReference>
<organism evidence="2 3">
    <name type="scientific">Nocardia goodfellowii</name>
    <dbReference type="NCBI Taxonomy" id="882446"/>
    <lineage>
        <taxon>Bacteria</taxon>
        <taxon>Bacillati</taxon>
        <taxon>Actinomycetota</taxon>
        <taxon>Actinomycetes</taxon>
        <taxon>Mycobacteriales</taxon>
        <taxon>Nocardiaceae</taxon>
        <taxon>Nocardia</taxon>
    </lineage>
</organism>
<accession>A0ABS4QD30</accession>
<sequence length="386" mass="42500">MSRPVLGELAGRSASWVKALETGRLQQPRLPMLIRLAEILEVSDLTQLTGEQPLVRSLYGKTTHPSLPKVTEALASYPVTPSEDGADLSLEAVSARVQQAWQLWHGAAFQRSAIAAILPNILRDTRIAVRQLDGNDRRKAQTMLAQVYHLTQLYLSFQPPAPLILLSGDRAMTAAQDADDPIAMAAAAWYVNHVYRDAGEEAEARVELARQMCTMLDPSKEGDDLAMWGLLRLAMALSYAKIGREGDALRHWDEADRAAKALGDDYMHPWLMFSRTMVDAYMITIQTDLMHPGYAIRQAAKVDLTRMPSATRRSFHTSETARAHHLRDEALATVTLLSKAHEESPDTLGFSLFARSAVPDLVDEGGQTARPAAQRLATVLGLDGSQ</sequence>
<reference evidence="2 3" key="1">
    <citation type="submission" date="2021-03" db="EMBL/GenBank/DDBJ databases">
        <title>Sequencing the genomes of 1000 actinobacteria strains.</title>
        <authorList>
            <person name="Klenk H.-P."/>
        </authorList>
    </citation>
    <scope>NUCLEOTIDE SEQUENCE [LARGE SCALE GENOMIC DNA]</scope>
    <source>
        <strain evidence="2 3">DSM 45516</strain>
    </source>
</reference>
<protein>
    <submittedName>
        <fullName evidence="2">Tetratricopeptide (TPR) repeat protein</fullName>
    </submittedName>
</protein>
<dbReference type="EMBL" id="JAGGMR010000001">
    <property type="protein sequence ID" value="MBP2189595.1"/>
    <property type="molecule type" value="Genomic_DNA"/>
</dbReference>
<comment type="caution">
    <text evidence="2">The sequence shown here is derived from an EMBL/GenBank/DDBJ whole genome shotgun (WGS) entry which is preliminary data.</text>
</comment>
<dbReference type="InterPro" id="IPR001387">
    <property type="entry name" value="Cro/C1-type_HTH"/>
</dbReference>
<dbReference type="Proteomes" id="UP001519325">
    <property type="component" value="Unassembled WGS sequence"/>
</dbReference>